<protein>
    <recommendedName>
        <fullName evidence="4">PDZ domain-containing protein</fullName>
    </recommendedName>
</protein>
<comment type="caution">
    <text evidence="2">The sequence shown here is derived from an EMBL/GenBank/DDBJ whole genome shotgun (WGS) entry which is preliminary data.</text>
</comment>
<dbReference type="EMBL" id="QUSZ01004822">
    <property type="protein sequence ID" value="RHY12564.1"/>
    <property type="molecule type" value="Genomic_DNA"/>
</dbReference>
<sequence>MRRQAWWRVVPFAFVGMAAAVVAAGGMQQCGGGIALEYVVVVNTTDPLGMLLSDKLHVLSFAQDENGRDRVIEASGLVEVGDVLVGVNDLLTDGTALSLVVDWIREADVPKKLTFRAHNSTRCIPLDHVQVASQGDQQSTRMYALASEFGDVIACELYPIVLADPAHACVPLNNNVTGRYLAELAASATATAPAAIQVVVSDTCADRFRDPTVVAMTMSEKHALLVEATSGDLTIVTQDGPRTAEFVNPAASAALDLAQHPLVIVTGNLCLLTTSLVWVQGFFVLAKAHPSCPIDLQVDPSKDGIFHAYASQYEELQVVADPSNWPASARGRHVLYHRLRKAMADSDHKLNALDQCYQAAELHHEPPISSTST</sequence>
<feature type="signal peptide" evidence="1">
    <location>
        <begin position="1"/>
        <end position="20"/>
    </location>
</feature>
<reference evidence="2 3" key="1">
    <citation type="submission" date="2018-08" db="EMBL/GenBank/DDBJ databases">
        <title>Aphanomyces genome sequencing and annotation.</title>
        <authorList>
            <person name="Minardi D."/>
            <person name="Oidtmann B."/>
            <person name="Van Der Giezen M."/>
            <person name="Studholme D.J."/>
        </authorList>
    </citation>
    <scope>NUCLEOTIDE SEQUENCE [LARGE SCALE GENOMIC DNA]</scope>
    <source>
        <strain evidence="2 3">Kv</strain>
    </source>
</reference>
<name>A0A397B226_APHAT</name>
<feature type="chain" id="PRO_5017291389" description="PDZ domain-containing protein" evidence="1">
    <location>
        <begin position="21"/>
        <end position="373"/>
    </location>
</feature>
<proteinExistence type="predicted"/>
<evidence type="ECO:0008006" key="4">
    <source>
        <dbReference type="Google" id="ProtNLM"/>
    </source>
</evidence>
<dbReference type="AlphaFoldDB" id="A0A397B226"/>
<keyword evidence="1" id="KW-0732">Signal</keyword>
<gene>
    <name evidence="2" type="ORF">DYB36_002715</name>
</gene>
<dbReference type="VEuPathDB" id="FungiDB:H257_00277"/>
<organism evidence="2 3">
    <name type="scientific">Aphanomyces astaci</name>
    <name type="common">Crayfish plague agent</name>
    <dbReference type="NCBI Taxonomy" id="112090"/>
    <lineage>
        <taxon>Eukaryota</taxon>
        <taxon>Sar</taxon>
        <taxon>Stramenopiles</taxon>
        <taxon>Oomycota</taxon>
        <taxon>Saprolegniomycetes</taxon>
        <taxon>Saprolegniales</taxon>
        <taxon>Verrucalvaceae</taxon>
        <taxon>Aphanomyces</taxon>
    </lineage>
</organism>
<accession>A0A397B226</accession>
<dbReference type="Proteomes" id="UP000265427">
    <property type="component" value="Unassembled WGS sequence"/>
</dbReference>
<evidence type="ECO:0000313" key="2">
    <source>
        <dbReference type="EMBL" id="RHY12564.1"/>
    </source>
</evidence>
<evidence type="ECO:0000313" key="3">
    <source>
        <dbReference type="Proteomes" id="UP000265427"/>
    </source>
</evidence>
<evidence type="ECO:0000256" key="1">
    <source>
        <dbReference type="SAM" id="SignalP"/>
    </source>
</evidence>